<keyword evidence="4" id="KW-0472">Membrane</keyword>
<dbReference type="InterPro" id="IPR032098">
    <property type="entry name" value="Acyltransf_C"/>
</dbReference>
<evidence type="ECO:0000313" key="7">
    <source>
        <dbReference type="Proteomes" id="UP000283383"/>
    </source>
</evidence>
<feature type="transmembrane region" description="Helical" evidence="4">
    <location>
        <begin position="42"/>
        <end position="68"/>
    </location>
</feature>
<evidence type="ECO:0000256" key="2">
    <source>
        <dbReference type="ARBA" id="ARBA00022679"/>
    </source>
</evidence>
<comment type="similarity">
    <text evidence="1">Belongs to the 1-acyl-sn-glycerol-3-phosphate acyltransferase family.</text>
</comment>
<dbReference type="InterPro" id="IPR002123">
    <property type="entry name" value="Plipid/glycerol_acylTrfase"/>
</dbReference>
<reference evidence="6 7" key="1">
    <citation type="journal article" date="2018" name="BMC Genomics">
        <title>Comparative genome analyses reveal sequence features reflecting distinct modes of host-adaptation between dicot and monocot powdery mildew.</title>
        <authorList>
            <person name="Wu Y."/>
            <person name="Ma X."/>
            <person name="Pan Z."/>
            <person name="Kale S.D."/>
            <person name="Song Y."/>
            <person name="King H."/>
            <person name="Zhang Q."/>
            <person name="Presley C."/>
            <person name="Deng X."/>
            <person name="Wei C.I."/>
            <person name="Xiao S."/>
        </authorList>
    </citation>
    <scope>NUCLEOTIDE SEQUENCE [LARGE SCALE GENOMIC DNA]</scope>
    <source>
        <strain evidence="6">UMSG3</strain>
    </source>
</reference>
<evidence type="ECO:0000313" key="6">
    <source>
        <dbReference type="EMBL" id="RKF57331.1"/>
    </source>
</evidence>
<evidence type="ECO:0000259" key="5">
    <source>
        <dbReference type="SMART" id="SM00563"/>
    </source>
</evidence>
<proteinExistence type="inferred from homology"/>
<keyword evidence="4" id="KW-1133">Transmembrane helix</keyword>
<dbReference type="PANTHER" id="PTHR10983:SF16">
    <property type="entry name" value="LYSOCARDIOLIPIN ACYLTRANSFERASE 1"/>
    <property type="match status" value="1"/>
</dbReference>
<feature type="domain" description="Phospholipid/glycerol acyltransferase" evidence="5">
    <location>
        <begin position="129"/>
        <end position="263"/>
    </location>
</feature>
<dbReference type="STRING" id="62708.A0A420HIR7"/>
<dbReference type="GO" id="GO:0005783">
    <property type="term" value="C:endoplasmic reticulum"/>
    <property type="evidence" value="ECO:0007669"/>
    <property type="project" value="TreeGrafter"/>
</dbReference>
<keyword evidence="7" id="KW-1185">Reference proteome</keyword>
<evidence type="ECO:0000256" key="1">
    <source>
        <dbReference type="ARBA" id="ARBA00008655"/>
    </source>
</evidence>
<comment type="caution">
    <text evidence="6">The sequence shown here is derived from an EMBL/GenBank/DDBJ whole genome shotgun (WGS) entry which is preliminary data.</text>
</comment>
<dbReference type="Proteomes" id="UP000283383">
    <property type="component" value="Unassembled WGS sequence"/>
</dbReference>
<evidence type="ECO:0000256" key="4">
    <source>
        <dbReference type="SAM" id="Phobius"/>
    </source>
</evidence>
<dbReference type="GO" id="GO:0036149">
    <property type="term" value="P:phosphatidylinositol acyl-chain remodeling"/>
    <property type="evidence" value="ECO:0007669"/>
    <property type="project" value="TreeGrafter"/>
</dbReference>
<accession>A0A420HIR7</accession>
<dbReference type="PANTHER" id="PTHR10983">
    <property type="entry name" value="1-ACYLGLYCEROL-3-PHOSPHATE ACYLTRANSFERASE-RELATED"/>
    <property type="match status" value="1"/>
</dbReference>
<keyword evidence="2 6" id="KW-0808">Transferase</keyword>
<dbReference type="CDD" id="cd07990">
    <property type="entry name" value="LPLAT_LCLAT1-like"/>
    <property type="match status" value="1"/>
</dbReference>
<protein>
    <submittedName>
        <fullName evidence="6">Putative acyltransferase</fullName>
    </submittedName>
</protein>
<dbReference type="AlphaFoldDB" id="A0A420HIR7"/>
<sequence length="429" mass="49839">MAENGMRQRQQRNSYKIDAKLNIFLHPGGQVKYGRLIQVTRFLLVITYFFSSCAAIIITQIIGAPLYWINQNYYYAYMAMTKEAFGIIVTILTQVWAPTVIRVSGDSSVAGQIRKTTDGRLEFNFPDRIVLIANHQLYSDWIYLWWVAYINQPNMHGHIYIILKESLKHIPIIGWGMRFYGFIFMSRKLTIDGPRLSHRLRKLKRMHSDPLSEEKFMDPMWLLLFPEGTNASIDGRIKSRAWAKKQGVQDMEHTLLPRSSGSFVCLNELKGTVDYVYDCTLAYEGVQRGDFGQDFYTLHSMYILGQTPSSVNMHWRRFAVSEIPLHDKEEFDVWLRMRWMEKDALMDHYINTGRFPIDPANNGDASNADGSKGENNFIETEVKTTHLWEACYIFMPLFVFVCFISLLIGGWRARILSGILPIFRSTIER</sequence>
<dbReference type="SMART" id="SM00563">
    <property type="entry name" value="PlsC"/>
    <property type="match status" value="1"/>
</dbReference>
<feature type="transmembrane region" description="Helical" evidence="4">
    <location>
        <begin position="74"/>
        <end position="97"/>
    </location>
</feature>
<dbReference type="Pfam" id="PF16076">
    <property type="entry name" value="Acyltransf_C"/>
    <property type="match status" value="1"/>
</dbReference>
<evidence type="ECO:0000256" key="3">
    <source>
        <dbReference type="ARBA" id="ARBA00023315"/>
    </source>
</evidence>
<dbReference type="EMBL" id="MCBQ01018922">
    <property type="protein sequence ID" value="RKF57331.1"/>
    <property type="molecule type" value="Genomic_DNA"/>
</dbReference>
<dbReference type="SUPFAM" id="SSF69593">
    <property type="entry name" value="Glycerol-3-phosphate (1)-acyltransferase"/>
    <property type="match status" value="1"/>
</dbReference>
<dbReference type="GO" id="GO:0016746">
    <property type="term" value="F:acyltransferase activity"/>
    <property type="evidence" value="ECO:0007669"/>
    <property type="project" value="UniProtKB-KW"/>
</dbReference>
<feature type="transmembrane region" description="Helical" evidence="4">
    <location>
        <begin position="390"/>
        <end position="411"/>
    </location>
</feature>
<keyword evidence="3 6" id="KW-0012">Acyltransferase</keyword>
<gene>
    <name evidence="6" type="ORF">GcM3_189024</name>
</gene>
<dbReference type="Pfam" id="PF01553">
    <property type="entry name" value="Acyltransferase"/>
    <property type="match status" value="1"/>
</dbReference>
<name>A0A420HIR7_9PEZI</name>
<organism evidence="6 7">
    <name type="scientific">Golovinomyces cichoracearum</name>
    <dbReference type="NCBI Taxonomy" id="62708"/>
    <lineage>
        <taxon>Eukaryota</taxon>
        <taxon>Fungi</taxon>
        <taxon>Dikarya</taxon>
        <taxon>Ascomycota</taxon>
        <taxon>Pezizomycotina</taxon>
        <taxon>Leotiomycetes</taxon>
        <taxon>Erysiphales</taxon>
        <taxon>Erysiphaceae</taxon>
        <taxon>Golovinomyces</taxon>
    </lineage>
</organism>
<keyword evidence="4" id="KW-0812">Transmembrane</keyword>